<reference evidence="1" key="1">
    <citation type="submission" date="2021-04" db="EMBL/GenBank/DDBJ databases">
        <authorList>
            <consortium name="Molecular Ecology Group"/>
        </authorList>
    </citation>
    <scope>NUCLEOTIDE SEQUENCE</scope>
</reference>
<organism evidence="1 2">
    <name type="scientific">Candidula unifasciata</name>
    <dbReference type="NCBI Taxonomy" id="100452"/>
    <lineage>
        <taxon>Eukaryota</taxon>
        <taxon>Metazoa</taxon>
        <taxon>Spiralia</taxon>
        <taxon>Lophotrochozoa</taxon>
        <taxon>Mollusca</taxon>
        <taxon>Gastropoda</taxon>
        <taxon>Heterobranchia</taxon>
        <taxon>Euthyneura</taxon>
        <taxon>Panpulmonata</taxon>
        <taxon>Eupulmonata</taxon>
        <taxon>Stylommatophora</taxon>
        <taxon>Helicina</taxon>
        <taxon>Helicoidea</taxon>
        <taxon>Geomitridae</taxon>
        <taxon>Candidula</taxon>
    </lineage>
</organism>
<sequence length="235" mass="27857">MKRSQVLGPEGKNYGLFLSASRWDMLSRNPSYQSAMSSKSRPNLLSSPYEWSKTHRLHKKIYPSRINTLWYRRYVNKLPEDEQIDFQPFDEVQRVDEDIALQYFYGEDGHLEDSRIDRTDMVEKRRSALQRYNVLKEQEERDRAMQEEEASKIGLSWYSSVMKALKNRATSDFGATTAEKKVLTPLIEFLHKMSLKKRRQIRHVVLKPGSKWKLLTNPAVSRKIMFMFKNLRTEE</sequence>
<accession>A0A8S3ZP09</accession>
<dbReference type="EMBL" id="CAJHNH020003569">
    <property type="protein sequence ID" value="CAG5129570.1"/>
    <property type="molecule type" value="Genomic_DNA"/>
</dbReference>
<evidence type="ECO:0000313" key="2">
    <source>
        <dbReference type="Proteomes" id="UP000678393"/>
    </source>
</evidence>
<comment type="caution">
    <text evidence="1">The sequence shown here is derived from an EMBL/GenBank/DDBJ whole genome shotgun (WGS) entry which is preliminary data.</text>
</comment>
<name>A0A8S3ZP09_9EUPU</name>
<feature type="non-terminal residue" evidence="1">
    <location>
        <position position="235"/>
    </location>
</feature>
<protein>
    <submittedName>
        <fullName evidence="1">Uncharacterized protein</fullName>
    </submittedName>
</protein>
<evidence type="ECO:0000313" key="1">
    <source>
        <dbReference type="EMBL" id="CAG5129570.1"/>
    </source>
</evidence>
<proteinExistence type="predicted"/>
<dbReference type="Proteomes" id="UP000678393">
    <property type="component" value="Unassembled WGS sequence"/>
</dbReference>
<keyword evidence="2" id="KW-1185">Reference proteome</keyword>
<gene>
    <name evidence="1" type="ORF">CUNI_LOCUS15128</name>
</gene>
<dbReference type="AlphaFoldDB" id="A0A8S3ZP09"/>